<organism evidence="1 2">
    <name type="scientific">Mucilaginibacter panaciglaebae</name>
    <dbReference type="NCBI Taxonomy" id="502331"/>
    <lineage>
        <taxon>Bacteria</taxon>
        <taxon>Pseudomonadati</taxon>
        <taxon>Bacteroidota</taxon>
        <taxon>Sphingobacteriia</taxon>
        <taxon>Sphingobacteriales</taxon>
        <taxon>Sphingobacteriaceae</taxon>
        <taxon>Mucilaginibacter</taxon>
    </lineage>
</organism>
<dbReference type="GO" id="GO:0016301">
    <property type="term" value="F:kinase activity"/>
    <property type="evidence" value="ECO:0007669"/>
    <property type="project" value="UniProtKB-KW"/>
</dbReference>
<dbReference type="PANTHER" id="PTHR40050:SF1">
    <property type="entry name" value="INNER SPORE COAT PROTEIN H"/>
    <property type="match status" value="1"/>
</dbReference>
<sequence length="514" mass="57805">MLLVAGCKKNDIGQNGVKTTLKNGNGKSNPILPTTAPQLLNFKINGAPCAYDSLSVSYYYPVAAGTPLTGFTVNYDTTATTAIYINNVRIKNGEVVNAVIATNDDLVITAVNAVNITTTYHLIVTGMPIVMLTTGGEIGDNDIGAKFDLVDPDYLAQHSQLEIASNINIAIRGGTSRAYPKKSFKVHLVDDSNNDSNVSLLGLRSDNSWILDAMYIDQSRMRNRLCTDLWNTFNNVPYIDQEPTALNGTRGYMTEVFLNGKYHGIYCLTEKLDRKQLKINKQYGDMYKADYWTNETAFQGISPFDNNSSTWGGWELEYPGLGDTPAPDWNYLYNEVNFISASTDADFNRQITSKVDINNMVDYFIFINILKAMDNENKNTFFSFYDIRSASYFFYSPWDLDGTMGRSAGGTVTSNEIIGAANNNLFQRLMNLNTADFKGLIKARWNRLKDNQLSKATVEARIDVYRKLLNNTNAFTRERQIWTNITQDVNTEAAYMTNWYSAQYDQFDNYVNSL</sequence>
<evidence type="ECO:0000313" key="2">
    <source>
        <dbReference type="Proteomes" id="UP001500841"/>
    </source>
</evidence>
<dbReference type="PANTHER" id="PTHR40050">
    <property type="entry name" value="INNER SPORE COAT PROTEIN H"/>
    <property type="match status" value="1"/>
</dbReference>
<keyword evidence="2" id="KW-1185">Reference proteome</keyword>
<dbReference type="Proteomes" id="UP001500841">
    <property type="component" value="Unassembled WGS sequence"/>
</dbReference>
<gene>
    <name evidence="1" type="ORF">GCM10022392_34050</name>
</gene>
<keyword evidence="1" id="KW-0418">Kinase</keyword>
<dbReference type="InterPro" id="IPR014867">
    <property type="entry name" value="Spore_coat_CotH_CotH2/3/7"/>
</dbReference>
<evidence type="ECO:0000313" key="1">
    <source>
        <dbReference type="EMBL" id="GAA4105368.1"/>
    </source>
</evidence>
<reference evidence="2" key="1">
    <citation type="journal article" date="2019" name="Int. J. Syst. Evol. Microbiol.">
        <title>The Global Catalogue of Microorganisms (GCM) 10K type strain sequencing project: providing services to taxonomists for standard genome sequencing and annotation.</title>
        <authorList>
            <consortium name="The Broad Institute Genomics Platform"/>
            <consortium name="The Broad Institute Genome Sequencing Center for Infectious Disease"/>
            <person name="Wu L."/>
            <person name="Ma J."/>
        </authorList>
    </citation>
    <scope>NUCLEOTIDE SEQUENCE [LARGE SCALE GENOMIC DNA]</scope>
    <source>
        <strain evidence="2">JCM 17085</strain>
    </source>
</reference>
<proteinExistence type="predicted"/>
<dbReference type="EMBL" id="BAABCV010000017">
    <property type="protein sequence ID" value="GAA4105368.1"/>
    <property type="molecule type" value="Genomic_DNA"/>
</dbReference>
<keyword evidence="1" id="KW-0808">Transferase</keyword>
<comment type="caution">
    <text evidence="1">The sequence shown here is derived from an EMBL/GenBank/DDBJ whole genome shotgun (WGS) entry which is preliminary data.</text>
</comment>
<accession>A0ABP7X5N4</accession>
<protein>
    <submittedName>
        <fullName evidence="1">CotH kinase family protein</fullName>
    </submittedName>
</protein>
<name>A0ABP7X5N4_9SPHI</name>
<dbReference type="Pfam" id="PF08757">
    <property type="entry name" value="CotH"/>
    <property type="match status" value="1"/>
</dbReference>